<evidence type="ECO:0000256" key="12">
    <source>
        <dbReference type="ARBA" id="ARBA00045850"/>
    </source>
</evidence>
<dbReference type="EMBL" id="JANEYF010005829">
    <property type="protein sequence ID" value="KAJ8926614.1"/>
    <property type="molecule type" value="Genomic_DNA"/>
</dbReference>
<protein>
    <recommendedName>
        <fullName evidence="5">Putative nuclease HARBI1</fullName>
    </recommendedName>
    <alternativeName>
        <fullName evidence="11">Harbinger transposase-derived nuclease</fullName>
    </alternativeName>
</protein>
<keyword evidence="15" id="KW-1185">Reference proteome</keyword>
<feature type="domain" description="DDE Tnp4" evidence="13">
    <location>
        <begin position="620"/>
        <end position="744"/>
    </location>
</feature>
<dbReference type="Gene3D" id="3.60.10.10">
    <property type="entry name" value="Endonuclease/exonuclease/phosphatase"/>
    <property type="match status" value="1"/>
</dbReference>
<comment type="caution">
    <text evidence="14">The sequence shown here is derived from an EMBL/GenBank/DDBJ whole genome shotgun (WGS) entry which is preliminary data.</text>
</comment>
<evidence type="ECO:0000313" key="14">
    <source>
        <dbReference type="EMBL" id="KAJ8926614.1"/>
    </source>
</evidence>
<accession>A0AAV8WJ91</accession>
<dbReference type="InterPro" id="IPR027806">
    <property type="entry name" value="HARBI1_dom"/>
</dbReference>
<comment type="function">
    <text evidence="12">Transposase-derived protein that may have nuclease activity. Does not have transposase activity.</text>
</comment>
<evidence type="ECO:0000256" key="10">
    <source>
        <dbReference type="ARBA" id="ARBA00023242"/>
    </source>
</evidence>
<comment type="similarity">
    <text evidence="4">Belongs to the HARBI1 family.</text>
</comment>
<keyword evidence="6" id="KW-0963">Cytoplasm</keyword>
<organism evidence="14 15">
    <name type="scientific">Rhamnusium bicolor</name>
    <dbReference type="NCBI Taxonomy" id="1586634"/>
    <lineage>
        <taxon>Eukaryota</taxon>
        <taxon>Metazoa</taxon>
        <taxon>Ecdysozoa</taxon>
        <taxon>Arthropoda</taxon>
        <taxon>Hexapoda</taxon>
        <taxon>Insecta</taxon>
        <taxon>Pterygota</taxon>
        <taxon>Neoptera</taxon>
        <taxon>Endopterygota</taxon>
        <taxon>Coleoptera</taxon>
        <taxon>Polyphaga</taxon>
        <taxon>Cucujiformia</taxon>
        <taxon>Chrysomeloidea</taxon>
        <taxon>Cerambycidae</taxon>
        <taxon>Lepturinae</taxon>
        <taxon>Rhagiini</taxon>
        <taxon>Rhamnusium</taxon>
    </lineage>
</organism>
<gene>
    <name evidence="14" type="ORF">NQ314_020978</name>
</gene>
<dbReference type="SUPFAM" id="SSF56219">
    <property type="entry name" value="DNase I-like"/>
    <property type="match status" value="1"/>
</dbReference>
<comment type="subcellular location">
    <subcellularLocation>
        <location evidence="3">Cytoplasm</location>
    </subcellularLocation>
    <subcellularLocation>
        <location evidence="2">Nucleus</location>
    </subcellularLocation>
</comment>
<name>A0AAV8WJ91_9CUCU</name>
<dbReference type="GO" id="GO:0016787">
    <property type="term" value="F:hydrolase activity"/>
    <property type="evidence" value="ECO:0007669"/>
    <property type="project" value="UniProtKB-KW"/>
</dbReference>
<dbReference type="GO" id="GO:0005634">
    <property type="term" value="C:nucleus"/>
    <property type="evidence" value="ECO:0007669"/>
    <property type="project" value="UniProtKB-SubCell"/>
</dbReference>
<dbReference type="InterPro" id="IPR045249">
    <property type="entry name" value="HARBI1-like"/>
</dbReference>
<dbReference type="Proteomes" id="UP001162156">
    <property type="component" value="Unassembled WGS sequence"/>
</dbReference>
<dbReference type="GO" id="GO:0004518">
    <property type="term" value="F:nuclease activity"/>
    <property type="evidence" value="ECO:0007669"/>
    <property type="project" value="UniProtKB-KW"/>
</dbReference>
<dbReference type="GO" id="GO:0005737">
    <property type="term" value="C:cytoplasm"/>
    <property type="evidence" value="ECO:0007669"/>
    <property type="project" value="UniProtKB-SubCell"/>
</dbReference>
<evidence type="ECO:0000256" key="3">
    <source>
        <dbReference type="ARBA" id="ARBA00004496"/>
    </source>
</evidence>
<keyword evidence="7" id="KW-0540">Nuclease</keyword>
<evidence type="ECO:0000256" key="4">
    <source>
        <dbReference type="ARBA" id="ARBA00006958"/>
    </source>
</evidence>
<evidence type="ECO:0000256" key="6">
    <source>
        <dbReference type="ARBA" id="ARBA00022490"/>
    </source>
</evidence>
<evidence type="ECO:0000256" key="2">
    <source>
        <dbReference type="ARBA" id="ARBA00004123"/>
    </source>
</evidence>
<evidence type="ECO:0000256" key="9">
    <source>
        <dbReference type="ARBA" id="ARBA00022801"/>
    </source>
</evidence>
<comment type="cofactor">
    <cofactor evidence="1">
        <name>a divalent metal cation</name>
        <dbReference type="ChEBI" id="CHEBI:60240"/>
    </cofactor>
</comment>
<dbReference type="AlphaFoldDB" id="A0AAV8WJ91"/>
<evidence type="ECO:0000256" key="8">
    <source>
        <dbReference type="ARBA" id="ARBA00022723"/>
    </source>
</evidence>
<proteinExistence type="inferred from homology"/>
<keyword evidence="10" id="KW-0539">Nucleus</keyword>
<evidence type="ECO:0000259" key="13">
    <source>
        <dbReference type="Pfam" id="PF13359"/>
    </source>
</evidence>
<evidence type="ECO:0000256" key="7">
    <source>
        <dbReference type="ARBA" id="ARBA00022722"/>
    </source>
</evidence>
<dbReference type="InterPro" id="IPR026103">
    <property type="entry name" value="HARBI1_animal"/>
</dbReference>
<sequence>MLIETTAKNSKKSEGKRFEDNIKLFATYLYLTGGSLLYETRHSNLKVFFPSVSSIRRNIQQSFNLQEGEMRFAELKNYLQKRNYPLKVWISEDGTAITRTKLRTCLLNDRVAIIVGKYIVSSNHLFELIDVVSKDKHLLTKSHLKSDDKMNFDAVEKMVSEKVQVSLSCIPNSKGTTAYLKITQLILDAFLKKGLDIRTRIQVEEKCRELGMDMSGEDLWMHIPNINDDSLIKSISDLDGLENEDIVLEKQVNKSMENTVSGEGSKRQKRKCNLMLFGVPENHDLSRTERIDKEKLHISEIIQFSNVVLMNPHDIKPMRLGRHMANKIRPIKVALESEEQNVNGLKTKTQTFFNAVSTQEYDIICITESGLSSDVTSEAIFPTSYLVFRSDRILQATGHCRGGGALIAVKSSYNVIKLNLDSIANVVPSIDALGCKVTINNTVLLIFAIYIPPSTTVFEYEAFLDAFEGIMDVREVREIREIREIRVRRLRRKIYNERKNPLETLNDIQFRKIYRFSNDRVRYISDLLRNEIEPKSNKGGSISVELQVCIALRYFSKGAYQQENADVHGVSRQTVSRIVKKVAVALARKREQFISFPADTDNLKMKFYEIARMPNIVGAIDGTHIKIKNPGGQYRDTYICRKRYHSLNTQVICDANCNITDIVARWRGSTHDSRIWNDCSFKQKFETGEINGILLGDNEYACIHFLLTPLLHPRPGPETRYNKAHVKTRGVVEKLFGRLKMKFKLN</sequence>
<dbReference type="PRINTS" id="PR02086">
    <property type="entry name" value="PUTNUCHARBI1"/>
</dbReference>
<evidence type="ECO:0000256" key="5">
    <source>
        <dbReference type="ARBA" id="ARBA00015519"/>
    </source>
</evidence>
<keyword evidence="8" id="KW-0479">Metal-binding</keyword>
<evidence type="ECO:0000256" key="1">
    <source>
        <dbReference type="ARBA" id="ARBA00001968"/>
    </source>
</evidence>
<reference evidence="14" key="1">
    <citation type="journal article" date="2023" name="Insect Mol. Biol.">
        <title>Genome sequencing provides insights into the evolution of gene families encoding plant cell wall-degrading enzymes in longhorned beetles.</title>
        <authorList>
            <person name="Shin N.R."/>
            <person name="Okamura Y."/>
            <person name="Kirsch R."/>
            <person name="Pauchet Y."/>
        </authorList>
    </citation>
    <scope>NUCLEOTIDE SEQUENCE</scope>
    <source>
        <strain evidence="14">RBIC_L_NR</strain>
    </source>
</reference>
<dbReference type="PANTHER" id="PTHR22930">
    <property type="match status" value="1"/>
</dbReference>
<dbReference type="GO" id="GO:0046872">
    <property type="term" value="F:metal ion binding"/>
    <property type="evidence" value="ECO:0007669"/>
    <property type="project" value="UniProtKB-KW"/>
</dbReference>
<dbReference type="Pfam" id="PF13359">
    <property type="entry name" value="DDE_Tnp_4"/>
    <property type="match status" value="1"/>
</dbReference>
<keyword evidence="9" id="KW-0378">Hydrolase</keyword>
<dbReference type="PANTHER" id="PTHR22930:SF286">
    <property type="entry name" value="NUCLEASE HARBI1"/>
    <property type="match status" value="1"/>
</dbReference>
<evidence type="ECO:0000313" key="15">
    <source>
        <dbReference type="Proteomes" id="UP001162156"/>
    </source>
</evidence>
<evidence type="ECO:0000256" key="11">
    <source>
        <dbReference type="ARBA" id="ARBA00030126"/>
    </source>
</evidence>
<dbReference type="InterPro" id="IPR036691">
    <property type="entry name" value="Endo/exonu/phosph_ase_sf"/>
</dbReference>